<protein>
    <recommendedName>
        <fullName evidence="3">Kelch-type beta propeller</fullName>
    </recommendedName>
</protein>
<dbReference type="InterPro" id="IPR015915">
    <property type="entry name" value="Kelch-typ_b-propeller"/>
</dbReference>
<organism evidence="1 2">
    <name type="scientific">Kipferlia bialata</name>
    <dbReference type="NCBI Taxonomy" id="797122"/>
    <lineage>
        <taxon>Eukaryota</taxon>
        <taxon>Metamonada</taxon>
        <taxon>Carpediemonas-like organisms</taxon>
        <taxon>Kipferlia</taxon>
    </lineage>
</organism>
<dbReference type="EMBL" id="BDIP01002388">
    <property type="protein sequence ID" value="GIQ86227.1"/>
    <property type="molecule type" value="Genomic_DNA"/>
</dbReference>
<evidence type="ECO:0008006" key="3">
    <source>
        <dbReference type="Google" id="ProtNLM"/>
    </source>
</evidence>
<name>A0A9K3D136_9EUKA</name>
<dbReference type="AlphaFoldDB" id="A0A9K3D136"/>
<evidence type="ECO:0000313" key="2">
    <source>
        <dbReference type="Proteomes" id="UP000265618"/>
    </source>
</evidence>
<dbReference type="Gene3D" id="2.120.10.80">
    <property type="entry name" value="Kelch-type beta propeller"/>
    <property type="match status" value="1"/>
</dbReference>
<proteinExistence type="predicted"/>
<keyword evidence="2" id="KW-1185">Reference proteome</keyword>
<accession>A0A9K3D136</accession>
<gene>
    <name evidence="1" type="ORF">KIPB_008040</name>
</gene>
<sequence>MSTSTRRAEWGHIHLDTLVVAPSAVVKISENQVATVGALPPSQAAVPSLQERLRIMDGLAPREAETIVCMIVTKRSDGSYTQEVIPLPFSDRAVYNGVVYYAGKLYMLLCDPKTDEHYEPDSIYLPFSSRGSVAVLSLDTQQCTVLPASDLPCSTITRCSFILGDTWYIAGWNTDTKRTPVLLTYHPLSNRWDRVESGVFGNLTPMISSTVVDNTAYILCDYKGTIEYTGRIVASFTERSGFRTVARLPKTSAELRMFSIGRNLFIYDTKKMYEPVVLLSYSTVSGKWAEYRSGVKPSVGFVGEHIGDGDLILFMGETPFDREPECLSLTVSQPFFAGE</sequence>
<evidence type="ECO:0000313" key="1">
    <source>
        <dbReference type="EMBL" id="GIQ86227.1"/>
    </source>
</evidence>
<reference evidence="1 2" key="1">
    <citation type="journal article" date="2018" name="PLoS ONE">
        <title>The draft genome of Kipferlia bialata reveals reductive genome evolution in fornicate parasites.</title>
        <authorList>
            <person name="Tanifuji G."/>
            <person name="Takabayashi S."/>
            <person name="Kume K."/>
            <person name="Takagi M."/>
            <person name="Nakayama T."/>
            <person name="Kamikawa R."/>
            <person name="Inagaki Y."/>
            <person name="Hashimoto T."/>
        </authorList>
    </citation>
    <scope>NUCLEOTIDE SEQUENCE [LARGE SCALE GENOMIC DNA]</scope>
    <source>
        <strain evidence="1">NY0173</strain>
    </source>
</reference>
<comment type="caution">
    <text evidence="1">The sequence shown here is derived from an EMBL/GenBank/DDBJ whole genome shotgun (WGS) entry which is preliminary data.</text>
</comment>
<dbReference type="Proteomes" id="UP000265618">
    <property type="component" value="Unassembled WGS sequence"/>
</dbReference>
<dbReference type="SUPFAM" id="SSF117281">
    <property type="entry name" value="Kelch motif"/>
    <property type="match status" value="1"/>
</dbReference>